<dbReference type="AlphaFoldDB" id="A0A4P6X6R1"/>
<keyword evidence="3" id="KW-1185">Reference proteome</keyword>
<name>A0A4P6X6R1_HYDPS</name>
<reference evidence="2 3" key="1">
    <citation type="submission" date="2019-03" db="EMBL/GenBank/DDBJ databases">
        <authorList>
            <person name="Sebastian G."/>
            <person name="Baumann P."/>
            <person name="Ruckert C."/>
            <person name="Kalinowski J."/>
            <person name="Nebel B."/>
            <person name="Takors R."/>
            <person name="Blombach B."/>
        </authorList>
    </citation>
    <scope>NUCLEOTIDE SEQUENCE [LARGE SCALE GENOMIC DNA]</scope>
    <source>
        <strain evidence="2 3">DSM 1084</strain>
    </source>
</reference>
<proteinExistence type="predicted"/>
<evidence type="ECO:0000313" key="3">
    <source>
        <dbReference type="Proteomes" id="UP000293912"/>
    </source>
</evidence>
<dbReference type="Pfam" id="PF13287">
    <property type="entry name" value="Fn3_assoc"/>
    <property type="match status" value="1"/>
</dbReference>
<dbReference type="Proteomes" id="UP000293912">
    <property type="component" value="Chromosome"/>
</dbReference>
<dbReference type="InterPro" id="IPR014867">
    <property type="entry name" value="Spore_coat_CotH_CotH2/3/7"/>
</dbReference>
<feature type="chain" id="PRO_5020975375" evidence="1">
    <location>
        <begin position="28"/>
        <end position="732"/>
    </location>
</feature>
<organism evidence="2 3">
    <name type="scientific">Hydrogenophaga pseudoflava</name>
    <name type="common">Pseudomonas carboxydoflava</name>
    <dbReference type="NCBI Taxonomy" id="47421"/>
    <lineage>
        <taxon>Bacteria</taxon>
        <taxon>Pseudomonadati</taxon>
        <taxon>Pseudomonadota</taxon>
        <taxon>Betaproteobacteria</taxon>
        <taxon>Burkholderiales</taxon>
        <taxon>Comamonadaceae</taxon>
        <taxon>Hydrogenophaga</taxon>
    </lineage>
</organism>
<accession>A0A4P6X6R1</accession>
<dbReference type="InterPro" id="IPR026876">
    <property type="entry name" value="Fn3_assoc_repeat"/>
</dbReference>
<gene>
    <name evidence="2" type="ORF">HPF_22205</name>
</gene>
<keyword evidence="1" id="KW-0732">Signal</keyword>
<feature type="signal peptide" evidence="1">
    <location>
        <begin position="1"/>
        <end position="27"/>
    </location>
</feature>
<evidence type="ECO:0000256" key="1">
    <source>
        <dbReference type="SAM" id="SignalP"/>
    </source>
</evidence>
<evidence type="ECO:0000313" key="2">
    <source>
        <dbReference type="EMBL" id="QBM30416.1"/>
    </source>
</evidence>
<dbReference type="Pfam" id="PF08757">
    <property type="entry name" value="CotH"/>
    <property type="match status" value="1"/>
</dbReference>
<protein>
    <submittedName>
        <fullName evidence="2">CotH protein</fullName>
    </submittedName>
</protein>
<dbReference type="RefSeq" id="WP_133157864.1">
    <property type="nucleotide sequence ID" value="NZ_CP037867.1"/>
</dbReference>
<sequence length="732" mass="81112" precursor="true">MRLLTGLGQALRGLVLLLACACWPAQAADIISPPQFSHEAGFHPYTFKLKLYHPDAGVSIFYTLDGSTPYVQFPYERSFQYKTAYRRSPRSKDGVLEKGRLVTLPYRGPIKLSRVMSGAGRYARIPTSYGDQPVAHLPPAPPGADPYGLQRVWDEFLEYSRNGIDAWAGADPAQALVHPRASDGQVDRAVVVRAVAVGPRGERSHVVTRSFFFGNPARFGLPVVALTADPEDLFGYEQGVLVAGRRFDAWRERHPHHTATAGTADANWRDEGDSSERAVHVEYLGMENGRLQSQPAAQSAGLRVHGAFSRAATNKSMRLHARKRYGQDDMDAFGTMDRPFPAKQVILRNAGNDRTGALFRDAVLHRVLDGLHLEVSRSRPVSVFVNGEYWGLFNLRERLGDDHFAGLAGVKDSDIELSRNYGVTEEQPGMAPEWLDLIGRIEAATAAGRPVGPVAEAEMDLASYIDLHIAQIYVGNIDWPFNNMQAWRVRPSASVPPRAQAHRKWHWPANDMDASFHVPGTPKLTDMLSEQGPRGRPDLAWSTRLFRALMKDPAVRARFLQRYVDLLNTRFAPERVHRFVDQYRGEIATEVPHHINRWRVPADVAAWERSVRHVKGFASQRVGAQLAEFQSLFGLEAPVAIQLGPLVPGAVLQVNGMRHEGDPSQPVTLRYFKGMALKIEVLEGPCRRVQGWQGQGVRAASLDLVVDQPLVLRPVLGPSCEPAGTAARPQGS</sequence>
<dbReference type="EMBL" id="CP037867">
    <property type="protein sequence ID" value="QBM30416.1"/>
    <property type="molecule type" value="Genomic_DNA"/>
</dbReference>
<dbReference type="KEGG" id="hpse:HPF_22205"/>